<dbReference type="AlphaFoldDB" id="A0A6J4VXE1"/>
<dbReference type="InterPro" id="IPR029044">
    <property type="entry name" value="Nucleotide-diphossugar_trans"/>
</dbReference>
<dbReference type="PANTHER" id="PTHR43685">
    <property type="entry name" value="GLYCOSYLTRANSFERASE"/>
    <property type="match status" value="1"/>
</dbReference>
<protein>
    <recommendedName>
        <fullName evidence="1">Glycosyltransferase 2-like domain-containing protein</fullName>
    </recommendedName>
</protein>
<name>A0A6J4VXE1_9DEIN</name>
<dbReference type="Pfam" id="PF00535">
    <property type="entry name" value="Glycos_transf_2"/>
    <property type="match status" value="2"/>
</dbReference>
<organism evidence="2">
    <name type="scientific">uncultured Truepera sp</name>
    <dbReference type="NCBI Taxonomy" id="543023"/>
    <lineage>
        <taxon>Bacteria</taxon>
        <taxon>Thermotogati</taxon>
        <taxon>Deinococcota</taxon>
        <taxon>Deinococci</taxon>
        <taxon>Trueperales</taxon>
        <taxon>Trueperaceae</taxon>
        <taxon>Truepera</taxon>
        <taxon>environmental samples</taxon>
    </lineage>
</organism>
<evidence type="ECO:0000313" key="2">
    <source>
        <dbReference type="EMBL" id="CAA9588984.1"/>
    </source>
</evidence>
<dbReference type="PANTHER" id="PTHR43685:SF2">
    <property type="entry name" value="GLYCOSYLTRANSFERASE 2-LIKE DOMAIN-CONTAINING PROTEIN"/>
    <property type="match status" value="1"/>
</dbReference>
<dbReference type="InterPro" id="IPR001173">
    <property type="entry name" value="Glyco_trans_2-like"/>
</dbReference>
<proteinExistence type="predicted"/>
<dbReference type="InterPro" id="IPR050834">
    <property type="entry name" value="Glycosyltransf_2"/>
</dbReference>
<evidence type="ECO:0000259" key="1">
    <source>
        <dbReference type="Pfam" id="PF00535"/>
    </source>
</evidence>
<reference evidence="2" key="1">
    <citation type="submission" date="2020-02" db="EMBL/GenBank/DDBJ databases">
        <authorList>
            <person name="Meier V. D."/>
        </authorList>
    </citation>
    <scope>NUCLEOTIDE SEQUENCE</scope>
    <source>
        <strain evidence="2">AVDCRST_MAG86</strain>
    </source>
</reference>
<gene>
    <name evidence="2" type="ORF">AVDCRST_MAG86-4287</name>
</gene>
<dbReference type="EMBL" id="CADCWP010000370">
    <property type="protein sequence ID" value="CAA9588984.1"/>
    <property type="molecule type" value="Genomic_DNA"/>
</dbReference>
<feature type="domain" description="Glycosyltransferase 2-like" evidence="1">
    <location>
        <begin position="452"/>
        <end position="625"/>
    </location>
</feature>
<feature type="domain" description="Glycosyltransferase 2-like" evidence="1">
    <location>
        <begin position="26"/>
        <end position="190"/>
    </location>
</feature>
<dbReference type="SUPFAM" id="SSF53448">
    <property type="entry name" value="Nucleotide-diphospho-sugar transferases"/>
    <property type="match status" value="2"/>
</dbReference>
<sequence length="781" mass="84634">MPNVIPATTELRGDTSVCDVSKLTVSVVICAYTSSRWAQLQAAVASLTKQTRPADEIVVVIDHNETLFREAHTALHGARVLENSHAQGLSGARNSGVAVAEGSVIAFIDDDAVAEPDWLEQLLKNYWNPQVLGVGGGIGPLWPARKATWFPAEFLWVLGCSYVGMPTTTGPVRNLIGCNMSFRRSVFNRIGGFSTELGRLGNYPAGCEETELCIRLSQQLPGHLLYDPQAQVSHEVTNKRLTFNYFITRCYAEGLSKARVSRAVGAADGLTSERTYTLQTLPRGVVREGMSALRERNPAGLTRAGSIVIGFCATAVGYLKGLVVAPVARKRLDDSLPPFSPARVVELNIDEPLPDIANIDAETGATYTRAFALVRSKGRPLDLIEIELGEKGVAASDLATLLDGRFASSVHSTPEDVTASSTLRSATLRSAVLDSKGSAMTPENDAQKPFVSVIIATHNRTQGLATCLESLGRQNYPNFEIIVVDNAPDTDETFRFMQRYTAQQVRYVREDTPGLARAHNRGLIDAKGSVVAFTDDDVRVDPHWLGHLVESFDLTTNVGCVTGMIVPAEMETSAQAWLEQYGGFSKGFRVKFFNLTNHRPKDPLYPYTAGVFGSGANMAFTREALGAIGGFDPALGAGSKGVGGDDLAAFFDVVASGYTLVYQPAAVVHHWHHREYGALQRQAYGYGVGLTAFLTRVILNQPKRLLEIAPLVPRAVIYALSPASPKNTKKRTDYPRELSTLERRGMLYGPLAYVKSHLSVRRLGAAGENLLPARVAEKAGL</sequence>
<dbReference type="Gene3D" id="3.90.550.10">
    <property type="entry name" value="Spore Coat Polysaccharide Biosynthesis Protein SpsA, Chain A"/>
    <property type="match status" value="2"/>
</dbReference>
<dbReference type="CDD" id="cd00761">
    <property type="entry name" value="Glyco_tranf_GTA_type"/>
    <property type="match status" value="2"/>
</dbReference>
<accession>A0A6J4VXE1</accession>